<proteinExistence type="predicted"/>
<dbReference type="Gene3D" id="2.40.128.680">
    <property type="match status" value="1"/>
</dbReference>
<reference evidence="1" key="1">
    <citation type="journal article" date="2012" name="Proc. Natl. Acad. Sci. U.S.A.">
        <title>Antigenic diversity is generated by distinct evolutionary mechanisms in African trypanosome species.</title>
        <authorList>
            <person name="Jackson A.P."/>
            <person name="Berry A."/>
            <person name="Aslett M."/>
            <person name="Allison H.C."/>
            <person name="Burton P."/>
            <person name="Vavrova-Anderson J."/>
            <person name="Brown R."/>
            <person name="Browne H."/>
            <person name="Corton N."/>
            <person name="Hauser H."/>
            <person name="Gamble J."/>
            <person name="Gilderthorp R."/>
            <person name="Marcello L."/>
            <person name="McQuillan J."/>
            <person name="Otto T.D."/>
            <person name="Quail M.A."/>
            <person name="Sanders M.J."/>
            <person name="van Tonder A."/>
            <person name="Ginger M.L."/>
            <person name="Field M.C."/>
            <person name="Barry J.D."/>
            <person name="Hertz-Fowler C."/>
            <person name="Berriman M."/>
        </authorList>
    </citation>
    <scope>NUCLEOTIDE SEQUENCE</scope>
    <source>
        <strain evidence="1">Y486</strain>
    </source>
</reference>
<dbReference type="Pfam" id="PF08615">
    <property type="entry name" value="RNase_H2_suC"/>
    <property type="match status" value="1"/>
</dbReference>
<sequence length="146" mass="16132">MSDKRQEGLKEMDGEQHAQVIHSLPIKTTFRGTTDVGENFTSHTVRGDNGELRNALRGRMLIGQEVKLPASHAIVCVSFTNNNTTPTGYRASGTSSAAPPTLLEVSASDVCVQVVTDRFCLWEHDKKPERPDALLHWLELANAIHR</sequence>
<name>G0TRJ8_TRYVY</name>
<dbReference type="VEuPathDB" id="TriTrypDB:TvY486_0102100"/>
<dbReference type="InterPro" id="IPR013924">
    <property type="entry name" value="RNase_H2_suC"/>
</dbReference>
<dbReference type="GO" id="GO:0032299">
    <property type="term" value="C:ribonuclease H2 complex"/>
    <property type="evidence" value="ECO:0007669"/>
    <property type="project" value="InterPro"/>
</dbReference>
<evidence type="ECO:0000313" key="1">
    <source>
        <dbReference type="EMBL" id="CCC46563.1"/>
    </source>
</evidence>
<dbReference type="AlphaFoldDB" id="G0TRJ8"/>
<dbReference type="GO" id="GO:0006401">
    <property type="term" value="P:RNA catabolic process"/>
    <property type="evidence" value="ECO:0007669"/>
    <property type="project" value="InterPro"/>
</dbReference>
<dbReference type="EMBL" id="HE573017">
    <property type="protein sequence ID" value="CCC46563.1"/>
    <property type="molecule type" value="Genomic_DNA"/>
</dbReference>
<accession>G0TRJ8</accession>
<organism evidence="1">
    <name type="scientific">Trypanosoma vivax (strain Y486)</name>
    <dbReference type="NCBI Taxonomy" id="1055687"/>
    <lineage>
        <taxon>Eukaryota</taxon>
        <taxon>Discoba</taxon>
        <taxon>Euglenozoa</taxon>
        <taxon>Kinetoplastea</taxon>
        <taxon>Metakinetoplastina</taxon>
        <taxon>Trypanosomatida</taxon>
        <taxon>Trypanosomatidae</taxon>
        <taxon>Trypanosoma</taxon>
        <taxon>Duttonella</taxon>
    </lineage>
</organism>
<protein>
    <submittedName>
        <fullName evidence="1">Uncharacterized protein</fullName>
    </submittedName>
</protein>
<gene>
    <name evidence="1" type="ORF">TVY486_0102100</name>
</gene>